<feature type="region of interest" description="Disordered" evidence="7">
    <location>
        <begin position="282"/>
        <end position="350"/>
    </location>
</feature>
<dbReference type="PROSITE" id="PS50076">
    <property type="entry name" value="DNAJ_2"/>
    <property type="match status" value="1"/>
</dbReference>
<keyword evidence="4" id="KW-0677">Repeat</keyword>
<evidence type="ECO:0000313" key="11">
    <source>
        <dbReference type="RefSeq" id="XP_027205287.1"/>
    </source>
</evidence>
<feature type="domain" description="Myb-like" evidence="9">
    <location>
        <begin position="450"/>
        <end position="504"/>
    </location>
</feature>
<feature type="compositionally biased region" description="Low complexity" evidence="7">
    <location>
        <begin position="436"/>
        <end position="453"/>
    </location>
</feature>
<dbReference type="FunFam" id="1.10.10.60:FF:000180">
    <property type="entry name" value="DnaJ (Hsp40) homolog, subfamily C, member 2"/>
    <property type="match status" value="1"/>
</dbReference>
<dbReference type="SUPFAM" id="SSF46689">
    <property type="entry name" value="Homeodomain-like"/>
    <property type="match status" value="2"/>
</dbReference>
<evidence type="ECO:0000256" key="2">
    <source>
        <dbReference type="ARBA" id="ARBA00004496"/>
    </source>
</evidence>
<evidence type="ECO:0000259" key="9">
    <source>
        <dbReference type="PROSITE" id="PS50090"/>
    </source>
</evidence>
<dbReference type="InParanoid" id="A0A6P6YJ69"/>
<dbReference type="CDD" id="cd06257">
    <property type="entry name" value="DnaJ"/>
    <property type="match status" value="1"/>
</dbReference>
<dbReference type="InterPro" id="IPR009057">
    <property type="entry name" value="Homeodomain-like_sf"/>
</dbReference>
<dbReference type="InterPro" id="IPR001005">
    <property type="entry name" value="SANT/Myb"/>
</dbReference>
<dbReference type="Gene3D" id="1.10.10.60">
    <property type="entry name" value="Homeodomain-like"/>
    <property type="match status" value="2"/>
</dbReference>
<feature type="region of interest" description="Disordered" evidence="7">
    <location>
        <begin position="44"/>
        <end position="73"/>
    </location>
</feature>
<comment type="subcellular location">
    <subcellularLocation>
        <location evidence="2">Cytoplasm</location>
    </subcellularLocation>
    <subcellularLocation>
        <location evidence="1">Nucleus</location>
    </subcellularLocation>
</comment>
<feature type="compositionally biased region" description="Basic and acidic residues" evidence="7">
    <location>
        <begin position="305"/>
        <end position="350"/>
    </location>
</feature>
<dbReference type="CDD" id="cd00167">
    <property type="entry name" value="SANT"/>
    <property type="match status" value="1"/>
</dbReference>
<dbReference type="InterPro" id="IPR036869">
    <property type="entry name" value="J_dom_sf"/>
</dbReference>
<dbReference type="InterPro" id="IPR032003">
    <property type="entry name" value="RAC_head"/>
</dbReference>
<evidence type="ECO:0000256" key="5">
    <source>
        <dbReference type="ARBA" id="ARBA00023186"/>
    </source>
</evidence>
<feature type="region of interest" description="Disordered" evidence="7">
    <location>
        <begin position="436"/>
        <end position="455"/>
    </location>
</feature>
<dbReference type="Pfam" id="PF16717">
    <property type="entry name" value="RAC_head"/>
    <property type="match status" value="1"/>
</dbReference>
<keyword evidence="5" id="KW-0143">Chaperone</keyword>
<dbReference type="Pfam" id="PF00226">
    <property type="entry name" value="DnaJ"/>
    <property type="match status" value="1"/>
</dbReference>
<dbReference type="GO" id="GO:0051083">
    <property type="term" value="P:'de novo' cotranslational protein folding"/>
    <property type="evidence" value="ECO:0007669"/>
    <property type="project" value="InterPro"/>
</dbReference>
<protein>
    <submittedName>
        <fullName evidence="11">DnaJ homolog subfamily C member 2-like</fullName>
    </submittedName>
</protein>
<dbReference type="InterPro" id="IPR054076">
    <property type="entry name" value="ZUO1-like_ZHD"/>
</dbReference>
<dbReference type="Pfam" id="PF00249">
    <property type="entry name" value="Myb_DNA-binding"/>
    <property type="match status" value="1"/>
</dbReference>
<dbReference type="Pfam" id="PF21884">
    <property type="entry name" value="ZUO1-like_ZHD"/>
    <property type="match status" value="1"/>
</dbReference>
<dbReference type="RefSeq" id="XP_027205287.1">
    <property type="nucleotide sequence ID" value="XM_027349486.1"/>
</dbReference>
<dbReference type="InterPro" id="IPR001623">
    <property type="entry name" value="DnaJ_domain"/>
</dbReference>
<feature type="compositionally biased region" description="Acidic residues" evidence="7">
    <location>
        <begin position="58"/>
        <end position="73"/>
    </location>
</feature>
<dbReference type="GO" id="GO:0030544">
    <property type="term" value="F:Hsp70 protein binding"/>
    <property type="evidence" value="ECO:0007669"/>
    <property type="project" value="InterPro"/>
</dbReference>
<feature type="domain" description="Myb-like" evidence="9">
    <location>
        <begin position="560"/>
        <end position="613"/>
    </location>
</feature>
<feature type="compositionally biased region" description="Low complexity" evidence="7">
    <location>
        <begin position="45"/>
        <end position="57"/>
    </location>
</feature>
<dbReference type="SMART" id="SM00717">
    <property type="entry name" value="SANT"/>
    <property type="match status" value="2"/>
</dbReference>
<dbReference type="GO" id="GO:0005829">
    <property type="term" value="C:cytosol"/>
    <property type="evidence" value="ECO:0007669"/>
    <property type="project" value="TreeGrafter"/>
</dbReference>
<dbReference type="InterPro" id="IPR018253">
    <property type="entry name" value="DnaJ_domain_CS"/>
</dbReference>
<dbReference type="GO" id="GO:0006450">
    <property type="term" value="P:regulation of translational fidelity"/>
    <property type="evidence" value="ECO:0007669"/>
    <property type="project" value="InterPro"/>
</dbReference>
<reference evidence="11" key="1">
    <citation type="submission" date="2025-08" db="UniProtKB">
        <authorList>
            <consortium name="RefSeq"/>
        </authorList>
    </citation>
    <scope>IDENTIFICATION</scope>
    <source>
        <strain evidence="11">Airmid</strain>
    </source>
</reference>
<dbReference type="PROSITE" id="PS50090">
    <property type="entry name" value="MYB_LIKE"/>
    <property type="match status" value="2"/>
</dbReference>
<dbReference type="PROSITE" id="PS00636">
    <property type="entry name" value="DNAJ_1"/>
    <property type="match status" value="1"/>
</dbReference>
<name>A0A6P6YJ69_DERPT</name>
<dbReference type="GO" id="GO:0043022">
    <property type="term" value="F:ribosome binding"/>
    <property type="evidence" value="ECO:0007669"/>
    <property type="project" value="InterPro"/>
</dbReference>
<accession>A0A6P6YJ69</accession>
<evidence type="ECO:0000256" key="7">
    <source>
        <dbReference type="SAM" id="MobiDB-lite"/>
    </source>
</evidence>
<dbReference type="InterPro" id="IPR042569">
    <property type="entry name" value="RAC_head_sf"/>
</dbReference>
<organism evidence="10 11">
    <name type="scientific">Dermatophagoides pteronyssinus</name>
    <name type="common">European house dust mite</name>
    <dbReference type="NCBI Taxonomy" id="6956"/>
    <lineage>
        <taxon>Eukaryota</taxon>
        <taxon>Metazoa</taxon>
        <taxon>Ecdysozoa</taxon>
        <taxon>Arthropoda</taxon>
        <taxon>Chelicerata</taxon>
        <taxon>Arachnida</taxon>
        <taxon>Acari</taxon>
        <taxon>Acariformes</taxon>
        <taxon>Sarcoptiformes</taxon>
        <taxon>Astigmata</taxon>
        <taxon>Psoroptidia</taxon>
        <taxon>Analgoidea</taxon>
        <taxon>Pyroglyphidae</taxon>
        <taxon>Dermatophagoidinae</taxon>
        <taxon>Dermatophagoides</taxon>
    </lineage>
</organism>
<keyword evidence="10" id="KW-1185">Reference proteome</keyword>
<dbReference type="PANTHER" id="PTHR43999:SF1">
    <property type="entry name" value="DNAJ HOMOLOG SUBFAMILY C MEMBER 2"/>
    <property type="match status" value="1"/>
</dbReference>
<feature type="domain" description="J" evidence="8">
    <location>
        <begin position="92"/>
        <end position="161"/>
    </location>
</feature>
<keyword evidence="6" id="KW-0539">Nucleus</keyword>
<dbReference type="OrthoDB" id="1690618at2759"/>
<dbReference type="PRINTS" id="PR00625">
    <property type="entry name" value="JDOMAIN"/>
</dbReference>
<dbReference type="PANTHER" id="PTHR43999">
    <property type="entry name" value="DNAJ HOMOLOG SUBFAMILY C MEMBER 2"/>
    <property type="match status" value="1"/>
</dbReference>
<evidence type="ECO:0000256" key="6">
    <source>
        <dbReference type="ARBA" id="ARBA00023242"/>
    </source>
</evidence>
<dbReference type="GO" id="GO:0005634">
    <property type="term" value="C:nucleus"/>
    <property type="evidence" value="ECO:0007669"/>
    <property type="project" value="UniProtKB-SubCell"/>
</dbReference>
<dbReference type="Gene3D" id="1.10.287.110">
    <property type="entry name" value="DnaJ domain"/>
    <property type="match status" value="1"/>
</dbReference>
<dbReference type="Pfam" id="PF23082">
    <property type="entry name" value="Myb_DNA-binding_2"/>
    <property type="match status" value="1"/>
</dbReference>
<dbReference type="FunCoup" id="A0A6P6YJ69">
    <property type="interactions" value="1866"/>
</dbReference>
<evidence type="ECO:0000313" key="10">
    <source>
        <dbReference type="Proteomes" id="UP000515146"/>
    </source>
</evidence>
<dbReference type="InterPro" id="IPR044634">
    <property type="entry name" value="Zuotin/DnaJC2"/>
</dbReference>
<dbReference type="AlphaFoldDB" id="A0A6P6YJ69"/>
<feature type="compositionally biased region" description="Basic and acidic residues" evidence="7">
    <location>
        <begin position="282"/>
        <end position="297"/>
    </location>
</feature>
<gene>
    <name evidence="11" type="primary">LOC113798900</name>
</gene>
<dbReference type="Proteomes" id="UP000515146">
    <property type="component" value="Unplaced"/>
</dbReference>
<dbReference type="SMART" id="SM00271">
    <property type="entry name" value="DnaJ"/>
    <property type="match status" value="1"/>
</dbReference>
<proteinExistence type="predicted"/>
<evidence type="ECO:0000256" key="1">
    <source>
        <dbReference type="ARBA" id="ARBA00004123"/>
    </source>
</evidence>
<dbReference type="KEGG" id="dpte:113798900"/>
<evidence type="ECO:0000256" key="4">
    <source>
        <dbReference type="ARBA" id="ARBA00022737"/>
    </source>
</evidence>
<keyword evidence="3" id="KW-0963">Cytoplasm</keyword>
<dbReference type="Gene3D" id="1.10.8.840">
    <property type="entry name" value="Ribosome-associated complex head domain"/>
    <property type="match status" value="1"/>
</dbReference>
<evidence type="ECO:0000259" key="8">
    <source>
        <dbReference type="PROSITE" id="PS50076"/>
    </source>
</evidence>
<dbReference type="SUPFAM" id="SSF46565">
    <property type="entry name" value="Chaperone J-domain"/>
    <property type="match status" value="1"/>
</dbReference>
<sequence>MNSSKNNDANKSLVVYESHTVWMNNLLQKLGLIEITEQKTENNDDNVINDVDVNGINNDDDDDDNSDNGYDDDVSCDNYLKNLDPKEWKDQDHYRVLALSKKRINASESQIKKSYRRIVLRHHPDKQGQNIDLNCHYFSCITKAYEILSDPAKRRSYDSVDPTFDNTIPNPTTYNKNRFFDIFTPVFELNARWSLKKPVPLLGNQDSTYEEINDFYSFWYNFESWREYSYLDEEEKEKGENREERRYLDKQNKIARAQRKKEEMQRIRQLVDNAYQCDPRVSRFKEDEKKRRQEQKQAKQASIKARKEEEERIQREKEEQEMAEKKRKEDEERQKRDEERRQKEMMKKKTKKEIKMLETFLEKENYFANDQSIKIEHMKECDKMTKLLTLEQIIEFRKHLESIDKREAKKNYFLLEIEKMNKKLEEERLELAKNNNNATISGTGSTTGPTTTSTKKHWSYDDVQILIKAVKLFPAGTPNRWTVIANYINDKTDSNIVRNHRDVLEKAKDLQKSNEQQQDLKEEANKNAFKKLEIHATQNVNVAQESAPSQRYDAPSSILEVNDNPWTNEEQQLLEQAMKTYPSNLGTERWNLIAECIPNRSRADCIKRYKYLVELVKAKNLAKSKAKK</sequence>
<evidence type="ECO:0000256" key="3">
    <source>
        <dbReference type="ARBA" id="ARBA00022490"/>
    </source>
</evidence>
<dbReference type="OMA" id="SFWYDFD"/>